<evidence type="ECO:0000259" key="2">
    <source>
        <dbReference type="Pfam" id="PF20150"/>
    </source>
</evidence>
<comment type="caution">
    <text evidence="3">The sequence shown here is derived from an EMBL/GenBank/DDBJ whole genome shotgun (WGS) entry which is preliminary data.</text>
</comment>
<gene>
    <name evidence="3" type="ORF">QBC40DRAFT_161102</name>
</gene>
<dbReference type="InterPro" id="IPR045518">
    <property type="entry name" value="2EXR"/>
</dbReference>
<dbReference type="AlphaFoldDB" id="A0AAN6XB01"/>
<reference evidence="3" key="1">
    <citation type="journal article" date="2023" name="Mol. Phylogenet. Evol.">
        <title>Genome-scale phylogeny and comparative genomics of the fungal order Sordariales.</title>
        <authorList>
            <person name="Hensen N."/>
            <person name="Bonometti L."/>
            <person name="Westerberg I."/>
            <person name="Brannstrom I.O."/>
            <person name="Guillou S."/>
            <person name="Cros-Aarteil S."/>
            <person name="Calhoun S."/>
            <person name="Haridas S."/>
            <person name="Kuo A."/>
            <person name="Mondo S."/>
            <person name="Pangilinan J."/>
            <person name="Riley R."/>
            <person name="LaButti K."/>
            <person name="Andreopoulos B."/>
            <person name="Lipzen A."/>
            <person name="Chen C."/>
            <person name="Yan M."/>
            <person name="Daum C."/>
            <person name="Ng V."/>
            <person name="Clum A."/>
            <person name="Steindorff A."/>
            <person name="Ohm R.A."/>
            <person name="Martin F."/>
            <person name="Silar P."/>
            <person name="Natvig D.O."/>
            <person name="Lalanne C."/>
            <person name="Gautier V."/>
            <person name="Ament-Velasquez S.L."/>
            <person name="Kruys A."/>
            <person name="Hutchinson M.I."/>
            <person name="Powell A.J."/>
            <person name="Barry K."/>
            <person name="Miller A.N."/>
            <person name="Grigoriev I.V."/>
            <person name="Debuchy R."/>
            <person name="Gladieux P."/>
            <person name="Hiltunen Thoren M."/>
            <person name="Johannesson H."/>
        </authorList>
    </citation>
    <scope>NUCLEOTIDE SEQUENCE</scope>
    <source>
        <strain evidence="3">CBS 315.58</strain>
    </source>
</reference>
<dbReference type="EMBL" id="MU864018">
    <property type="protein sequence ID" value="KAK4195287.1"/>
    <property type="molecule type" value="Genomic_DNA"/>
</dbReference>
<name>A0AAN6XB01_9PEZI</name>
<feature type="non-terminal residue" evidence="3">
    <location>
        <position position="78"/>
    </location>
</feature>
<reference evidence="3" key="2">
    <citation type="submission" date="2023-05" db="EMBL/GenBank/DDBJ databases">
        <authorList>
            <consortium name="Lawrence Berkeley National Laboratory"/>
            <person name="Steindorff A."/>
            <person name="Hensen N."/>
            <person name="Bonometti L."/>
            <person name="Westerberg I."/>
            <person name="Brannstrom I.O."/>
            <person name="Guillou S."/>
            <person name="Cros-Aarteil S."/>
            <person name="Calhoun S."/>
            <person name="Haridas S."/>
            <person name="Kuo A."/>
            <person name="Mondo S."/>
            <person name="Pangilinan J."/>
            <person name="Riley R."/>
            <person name="Labutti K."/>
            <person name="Andreopoulos B."/>
            <person name="Lipzen A."/>
            <person name="Chen C."/>
            <person name="Yanf M."/>
            <person name="Daum C."/>
            <person name="Ng V."/>
            <person name="Clum A."/>
            <person name="Ohm R."/>
            <person name="Martin F."/>
            <person name="Silar P."/>
            <person name="Natvig D."/>
            <person name="Lalanne C."/>
            <person name="Gautier V."/>
            <person name="Ament-Velasquez S.L."/>
            <person name="Kruys A."/>
            <person name="Hutchinson M.I."/>
            <person name="Powell A.J."/>
            <person name="Barry K."/>
            <person name="Miller A.N."/>
            <person name="Grigoriev I.V."/>
            <person name="Debuchy R."/>
            <person name="Gladieux P."/>
            <person name="Thoren M.H."/>
            <person name="Johannesson H."/>
        </authorList>
    </citation>
    <scope>NUCLEOTIDE SEQUENCE</scope>
    <source>
        <strain evidence="3">CBS 315.58</strain>
    </source>
</reference>
<evidence type="ECO:0000313" key="4">
    <source>
        <dbReference type="Proteomes" id="UP001303160"/>
    </source>
</evidence>
<accession>A0AAN6XB01</accession>
<evidence type="ECO:0000313" key="3">
    <source>
        <dbReference type="EMBL" id="KAK4195287.1"/>
    </source>
</evidence>
<keyword evidence="4" id="KW-1185">Reference proteome</keyword>
<dbReference type="Proteomes" id="UP001303160">
    <property type="component" value="Unassembled WGS sequence"/>
</dbReference>
<proteinExistence type="predicted"/>
<feature type="domain" description="2EXR" evidence="2">
    <location>
        <begin position="19"/>
        <end position="76"/>
    </location>
</feature>
<dbReference type="Pfam" id="PF20150">
    <property type="entry name" value="2EXR"/>
    <property type="match status" value="1"/>
</dbReference>
<feature type="non-terminal residue" evidence="3">
    <location>
        <position position="1"/>
    </location>
</feature>
<feature type="compositionally biased region" description="Polar residues" evidence="1">
    <location>
        <begin position="1"/>
        <end position="17"/>
    </location>
</feature>
<organism evidence="3 4">
    <name type="scientific">Triangularia verruculosa</name>
    <dbReference type="NCBI Taxonomy" id="2587418"/>
    <lineage>
        <taxon>Eukaryota</taxon>
        <taxon>Fungi</taxon>
        <taxon>Dikarya</taxon>
        <taxon>Ascomycota</taxon>
        <taxon>Pezizomycotina</taxon>
        <taxon>Sordariomycetes</taxon>
        <taxon>Sordariomycetidae</taxon>
        <taxon>Sordariales</taxon>
        <taxon>Podosporaceae</taxon>
        <taxon>Triangularia</taxon>
    </lineage>
</organism>
<sequence>FRHSSGNMAPSSRQQTPKRLPPEIRLKIWREVWKPRTITISFEPRNYTLMLHEKSQPPVTLAISYEARAKTLKHYHRY</sequence>
<feature type="region of interest" description="Disordered" evidence="1">
    <location>
        <begin position="1"/>
        <end position="21"/>
    </location>
</feature>
<evidence type="ECO:0000256" key="1">
    <source>
        <dbReference type="SAM" id="MobiDB-lite"/>
    </source>
</evidence>
<protein>
    <recommendedName>
        <fullName evidence="2">2EXR domain-containing protein</fullName>
    </recommendedName>
</protein>